<dbReference type="Proteomes" id="UP000054988">
    <property type="component" value="Unassembled WGS sequence"/>
</dbReference>
<gene>
    <name evidence="1" type="ORF">WG66_1552</name>
</gene>
<proteinExistence type="predicted"/>
<evidence type="ECO:0000313" key="2">
    <source>
        <dbReference type="Proteomes" id="UP000054988"/>
    </source>
</evidence>
<name>A0A0W0GBF6_MONRR</name>
<accession>A0A0W0GBF6</accession>
<evidence type="ECO:0000313" key="1">
    <source>
        <dbReference type="EMBL" id="KTB45871.1"/>
    </source>
</evidence>
<protein>
    <submittedName>
        <fullName evidence="1">Uncharacterized protein</fullName>
    </submittedName>
</protein>
<sequence length="38" mass="4428">MWFAPFRHLIHADLKPQEIPVTEHRGRIPPSTILPNPD</sequence>
<dbReference type="AlphaFoldDB" id="A0A0W0GBF6"/>
<reference evidence="1 2" key="1">
    <citation type="submission" date="2015-12" db="EMBL/GenBank/DDBJ databases">
        <title>Draft genome sequence of Moniliophthora roreri, the causal agent of frosty pod rot of cacao.</title>
        <authorList>
            <person name="Aime M.C."/>
            <person name="Diaz-Valderrama J.R."/>
            <person name="Kijpornyongpan T."/>
            <person name="Phillips-Mora W."/>
        </authorList>
    </citation>
    <scope>NUCLEOTIDE SEQUENCE [LARGE SCALE GENOMIC DNA]</scope>
    <source>
        <strain evidence="1 2">MCA 2952</strain>
    </source>
</reference>
<comment type="caution">
    <text evidence="1">The sequence shown here is derived from an EMBL/GenBank/DDBJ whole genome shotgun (WGS) entry which is preliminary data.</text>
</comment>
<organism evidence="1 2">
    <name type="scientific">Moniliophthora roreri</name>
    <name type="common">Frosty pod rot fungus</name>
    <name type="synonym">Monilia roreri</name>
    <dbReference type="NCBI Taxonomy" id="221103"/>
    <lineage>
        <taxon>Eukaryota</taxon>
        <taxon>Fungi</taxon>
        <taxon>Dikarya</taxon>
        <taxon>Basidiomycota</taxon>
        <taxon>Agaricomycotina</taxon>
        <taxon>Agaricomycetes</taxon>
        <taxon>Agaricomycetidae</taxon>
        <taxon>Agaricales</taxon>
        <taxon>Marasmiineae</taxon>
        <taxon>Marasmiaceae</taxon>
        <taxon>Moniliophthora</taxon>
    </lineage>
</organism>
<dbReference type="EMBL" id="LATX01000579">
    <property type="protein sequence ID" value="KTB45871.1"/>
    <property type="molecule type" value="Genomic_DNA"/>
</dbReference>